<evidence type="ECO:0000259" key="2">
    <source>
        <dbReference type="Pfam" id="PF12146"/>
    </source>
</evidence>
<keyword evidence="1" id="KW-1133">Transmembrane helix</keyword>
<sequence length="316" mass="36602">MIIVLYIILSAIIITAVILIITANHFVNKLLIKTNKKLFERKEKTKEEDEEKKLIKEKRKIWFEENQKDVYTVSCDNLKLHAHLINNNSNVYIIIVHPYEGRGSYMKYFIEKFYNMGFNVLAIDLRSHGESEGNIYSLGYLERLDVLAWIKYINDNYNNSKIILYGISMGANAVMMCSCENLNEASNKDLNNVKAIIEDAGFTNAYEQLKERLDIAYKFSFLPIVELTSIMAKIRLSFSFDDINVEKSVSKSRVPILFIHGDKDELVNCNMVHKLYNSCSSEKEKLIIKDGGHISAVMKDESLYWNTINNFINKYI</sequence>
<name>A0ABT8Z0T3_9SPIR</name>
<reference evidence="3" key="1">
    <citation type="submission" date="2023-07" db="EMBL/GenBank/DDBJ databases">
        <title>Mucosal microbiota of week-old chicken and adult hens.</title>
        <authorList>
            <person name="Volf J."/>
            <person name="Karasova D."/>
            <person name="Crhanova M."/>
            <person name="Faldynova M."/>
            <person name="Prikrylova H."/>
            <person name="Zeman M."/>
            <person name="Babak V."/>
            <person name="Rajova J."/>
            <person name="Rychlik I."/>
        </authorList>
    </citation>
    <scope>NUCLEOTIDE SEQUENCE</scope>
    <source>
        <strain evidence="3">ET902</strain>
    </source>
</reference>
<dbReference type="Gene3D" id="3.40.50.1820">
    <property type="entry name" value="alpha/beta hydrolase"/>
    <property type="match status" value="1"/>
</dbReference>
<dbReference type="InterPro" id="IPR022742">
    <property type="entry name" value="Hydrolase_4"/>
</dbReference>
<keyword evidence="3" id="KW-0378">Hydrolase</keyword>
<dbReference type="PANTHER" id="PTHR43358">
    <property type="entry name" value="ALPHA/BETA-HYDROLASE"/>
    <property type="match status" value="1"/>
</dbReference>
<dbReference type="InterPro" id="IPR052920">
    <property type="entry name" value="DNA-binding_regulatory"/>
</dbReference>
<evidence type="ECO:0000313" key="4">
    <source>
        <dbReference type="Proteomes" id="UP001175147"/>
    </source>
</evidence>
<dbReference type="InterPro" id="IPR029058">
    <property type="entry name" value="AB_hydrolase_fold"/>
</dbReference>
<feature type="domain" description="Serine aminopeptidase S33" evidence="2">
    <location>
        <begin position="92"/>
        <end position="176"/>
    </location>
</feature>
<dbReference type="RefSeq" id="WP_304384741.1">
    <property type="nucleotide sequence ID" value="NZ_JAUPBL010000017.1"/>
</dbReference>
<dbReference type="GO" id="GO:0016787">
    <property type="term" value="F:hydrolase activity"/>
    <property type="evidence" value="ECO:0007669"/>
    <property type="project" value="UniProtKB-KW"/>
</dbReference>
<protein>
    <submittedName>
        <fullName evidence="3">Alpha/beta hydrolase</fullName>
    </submittedName>
</protein>
<evidence type="ECO:0000313" key="3">
    <source>
        <dbReference type="EMBL" id="MDO7021078.1"/>
    </source>
</evidence>
<gene>
    <name evidence="3" type="ORF">Q5M86_09850</name>
</gene>
<dbReference type="PANTHER" id="PTHR43358:SF4">
    <property type="entry name" value="ALPHA_BETA HYDROLASE FOLD-1 DOMAIN-CONTAINING PROTEIN"/>
    <property type="match status" value="1"/>
</dbReference>
<dbReference type="Pfam" id="PF12146">
    <property type="entry name" value="Hydrolase_4"/>
    <property type="match status" value="1"/>
</dbReference>
<dbReference type="SUPFAM" id="SSF53474">
    <property type="entry name" value="alpha/beta-Hydrolases"/>
    <property type="match status" value="1"/>
</dbReference>
<evidence type="ECO:0000256" key="1">
    <source>
        <dbReference type="SAM" id="Phobius"/>
    </source>
</evidence>
<proteinExistence type="predicted"/>
<organism evidence="3 4">
    <name type="scientific">Brachyspira innocens</name>
    <dbReference type="NCBI Taxonomy" id="13264"/>
    <lineage>
        <taxon>Bacteria</taxon>
        <taxon>Pseudomonadati</taxon>
        <taxon>Spirochaetota</taxon>
        <taxon>Spirochaetia</taxon>
        <taxon>Brachyspirales</taxon>
        <taxon>Brachyspiraceae</taxon>
        <taxon>Brachyspira</taxon>
    </lineage>
</organism>
<keyword evidence="1" id="KW-0472">Membrane</keyword>
<feature type="transmembrane region" description="Helical" evidence="1">
    <location>
        <begin position="6"/>
        <end position="27"/>
    </location>
</feature>
<keyword evidence="4" id="KW-1185">Reference proteome</keyword>
<dbReference type="Proteomes" id="UP001175147">
    <property type="component" value="Unassembled WGS sequence"/>
</dbReference>
<accession>A0ABT8Z0T3</accession>
<dbReference type="EMBL" id="JAUPBM010000137">
    <property type="protein sequence ID" value="MDO7021078.1"/>
    <property type="molecule type" value="Genomic_DNA"/>
</dbReference>
<comment type="caution">
    <text evidence="3">The sequence shown here is derived from an EMBL/GenBank/DDBJ whole genome shotgun (WGS) entry which is preliminary data.</text>
</comment>
<keyword evidence="1" id="KW-0812">Transmembrane</keyword>